<feature type="domain" description="Transposase IS4-like" evidence="1">
    <location>
        <begin position="7"/>
        <end position="109"/>
    </location>
</feature>
<dbReference type="InterPro" id="IPR002559">
    <property type="entry name" value="Transposase_11"/>
</dbReference>
<evidence type="ECO:0000259" key="1">
    <source>
        <dbReference type="Pfam" id="PF01609"/>
    </source>
</evidence>
<evidence type="ECO:0000313" key="2">
    <source>
        <dbReference type="EMBL" id="QNR66945.1"/>
    </source>
</evidence>
<organism evidence="2 3">
    <name type="scientific">Paenibacillus peoriae</name>
    <dbReference type="NCBI Taxonomy" id="59893"/>
    <lineage>
        <taxon>Bacteria</taxon>
        <taxon>Bacillati</taxon>
        <taxon>Bacillota</taxon>
        <taxon>Bacilli</taxon>
        <taxon>Bacillales</taxon>
        <taxon>Paenibacillaceae</taxon>
        <taxon>Paenibacillus</taxon>
    </lineage>
</organism>
<gene>
    <name evidence="2" type="ORF">IAQ67_24710</name>
</gene>
<proteinExistence type="predicted"/>
<dbReference type="SUPFAM" id="SSF53098">
    <property type="entry name" value="Ribonuclease H-like"/>
    <property type="match status" value="1"/>
</dbReference>
<dbReference type="Gene3D" id="3.90.350.10">
    <property type="entry name" value="Transposase Inhibitor Protein From Tn5, Chain A, domain 1"/>
    <property type="match status" value="1"/>
</dbReference>
<dbReference type="EMBL" id="CP061172">
    <property type="protein sequence ID" value="QNR66945.1"/>
    <property type="molecule type" value="Genomic_DNA"/>
</dbReference>
<accession>A0A7H0Y787</accession>
<sequence length="121" mass="14505">MDYKAFDRYCSDGIYFVTRLKENAVIEPLQSLEIPEDSKVTMDEWVLVGSTQKRMKHKLRMMETTDSQGNFLILLTNRFDLSCDKISEMYRSRWTIETFFKWMKQHLCRNVFFIIRIGGLE</sequence>
<protein>
    <submittedName>
        <fullName evidence="2">Transposase</fullName>
    </submittedName>
</protein>
<dbReference type="PANTHER" id="PTHR33258:SF1">
    <property type="entry name" value="TRANSPOSASE INSL FOR INSERTION SEQUENCE ELEMENT IS186A-RELATED"/>
    <property type="match status" value="1"/>
</dbReference>
<name>A0A7H0Y787_9BACL</name>
<dbReference type="AlphaFoldDB" id="A0A7H0Y787"/>
<dbReference type="GO" id="GO:0004803">
    <property type="term" value="F:transposase activity"/>
    <property type="evidence" value="ECO:0007669"/>
    <property type="project" value="InterPro"/>
</dbReference>
<dbReference type="GO" id="GO:0003677">
    <property type="term" value="F:DNA binding"/>
    <property type="evidence" value="ECO:0007669"/>
    <property type="project" value="InterPro"/>
</dbReference>
<dbReference type="Pfam" id="PF01609">
    <property type="entry name" value="DDE_Tnp_1"/>
    <property type="match status" value="1"/>
</dbReference>
<dbReference type="GO" id="GO:0006313">
    <property type="term" value="P:DNA transposition"/>
    <property type="evidence" value="ECO:0007669"/>
    <property type="project" value="InterPro"/>
</dbReference>
<reference evidence="2 3" key="1">
    <citation type="submission" date="2020-09" db="EMBL/GenBank/DDBJ databases">
        <title>Characterization of Paenibacillus peoriae strain ZF390 with broad-spectrum antimicrobial activity as a potential biocontrol agent.</title>
        <authorList>
            <person name="Li L."/>
            <person name="Zhao Y."/>
            <person name="Li B."/>
            <person name="Xie X."/>
        </authorList>
    </citation>
    <scope>NUCLEOTIDE SEQUENCE [LARGE SCALE GENOMIC DNA]</scope>
    <source>
        <strain evidence="2 3">ZF390</strain>
    </source>
</reference>
<dbReference type="InterPro" id="IPR012337">
    <property type="entry name" value="RNaseH-like_sf"/>
</dbReference>
<evidence type="ECO:0000313" key="3">
    <source>
        <dbReference type="Proteomes" id="UP000516384"/>
    </source>
</evidence>
<dbReference type="PANTHER" id="PTHR33258">
    <property type="entry name" value="TRANSPOSASE INSL FOR INSERTION SEQUENCE ELEMENT IS186A-RELATED"/>
    <property type="match status" value="1"/>
</dbReference>
<dbReference type="Proteomes" id="UP000516384">
    <property type="component" value="Chromosome"/>
</dbReference>